<name>A0A914HFF8_GLORO</name>
<dbReference type="Pfam" id="PF10320">
    <property type="entry name" value="7TM_GPCR_Srsx"/>
    <property type="match status" value="1"/>
</dbReference>
<feature type="transmembrane region" description="Helical" evidence="5">
    <location>
        <begin position="112"/>
        <end position="131"/>
    </location>
</feature>
<proteinExistence type="predicted"/>
<accession>A0A914HFF8</accession>
<dbReference type="SMART" id="SM01381">
    <property type="entry name" value="7TM_GPCR_Srsx"/>
    <property type="match status" value="1"/>
</dbReference>
<evidence type="ECO:0000256" key="4">
    <source>
        <dbReference type="ARBA" id="ARBA00023136"/>
    </source>
</evidence>
<evidence type="ECO:0000256" key="5">
    <source>
        <dbReference type="SAM" id="Phobius"/>
    </source>
</evidence>
<dbReference type="Gene3D" id="1.20.1070.10">
    <property type="entry name" value="Rhodopsin 7-helix transmembrane proteins"/>
    <property type="match status" value="1"/>
</dbReference>
<evidence type="ECO:0000256" key="3">
    <source>
        <dbReference type="ARBA" id="ARBA00022989"/>
    </source>
</evidence>
<dbReference type="InterPro" id="IPR047130">
    <property type="entry name" value="7TM_GPCR_Srsx_nematod"/>
</dbReference>
<feature type="transmembrane region" description="Helical" evidence="5">
    <location>
        <begin position="163"/>
        <end position="189"/>
    </location>
</feature>
<feature type="transmembrane region" description="Helical" evidence="5">
    <location>
        <begin position="209"/>
        <end position="233"/>
    </location>
</feature>
<dbReference type="SUPFAM" id="SSF81321">
    <property type="entry name" value="Family A G protein-coupled receptor-like"/>
    <property type="match status" value="1"/>
</dbReference>
<dbReference type="InterPro" id="IPR019424">
    <property type="entry name" value="7TM_GPCR_Srsx"/>
</dbReference>
<organism evidence="6 7">
    <name type="scientific">Globodera rostochiensis</name>
    <name type="common">Golden nematode worm</name>
    <name type="synonym">Heterodera rostochiensis</name>
    <dbReference type="NCBI Taxonomy" id="31243"/>
    <lineage>
        <taxon>Eukaryota</taxon>
        <taxon>Metazoa</taxon>
        <taxon>Ecdysozoa</taxon>
        <taxon>Nematoda</taxon>
        <taxon>Chromadorea</taxon>
        <taxon>Rhabditida</taxon>
        <taxon>Tylenchina</taxon>
        <taxon>Tylenchomorpha</taxon>
        <taxon>Tylenchoidea</taxon>
        <taxon>Heteroderidae</taxon>
        <taxon>Heteroderinae</taxon>
        <taxon>Globodera</taxon>
    </lineage>
</organism>
<dbReference type="PANTHER" id="PTHR23360">
    <property type="entry name" value="G-PROTEIN COUPLED RECEPTORS FAMILY 1 PROFILE DOMAIN-CONTAINING PROTEIN-RELATED"/>
    <property type="match status" value="1"/>
</dbReference>
<comment type="subcellular location">
    <subcellularLocation>
        <location evidence="1">Membrane</location>
    </subcellularLocation>
</comment>
<dbReference type="AlphaFoldDB" id="A0A914HFF8"/>
<dbReference type="WBParaSite" id="Gr19_v10_g1703.t1">
    <property type="protein sequence ID" value="Gr19_v10_g1703.t1"/>
    <property type="gene ID" value="Gr19_v10_g1703"/>
</dbReference>
<keyword evidence="3 5" id="KW-1133">Transmembrane helix</keyword>
<evidence type="ECO:0000313" key="6">
    <source>
        <dbReference type="Proteomes" id="UP000887572"/>
    </source>
</evidence>
<reference evidence="7" key="1">
    <citation type="submission" date="2022-11" db="UniProtKB">
        <authorList>
            <consortium name="WormBaseParasite"/>
        </authorList>
    </citation>
    <scope>IDENTIFICATION</scope>
</reference>
<keyword evidence="4 5" id="KW-0472">Membrane</keyword>
<feature type="transmembrane region" description="Helical" evidence="5">
    <location>
        <begin position="40"/>
        <end position="62"/>
    </location>
</feature>
<sequence length="264" mass="30217">MSTNSTINEVFYELANARPCWIVYVTLRTKSMNNSANKLLAIYSFFEIVHQSGHFLFAYLVFSGQYLMPYKMALQILTPSLFAAFCTNFLLFFTSIDRLIAVIFPLRESENVFFYVITLPFIGLYCVYALYSQPCDSADETVITGTMNDIGMTSFQCTNSSDFIWPTIINLVLLTTIVLYVVIAIVIYFKKSPLNSNSHQFNIRIFRSLFCIVSVNISGYFVIAASNAPILYFTSTEYRKAFDKEWQTITKLFNRNSNGALQNQ</sequence>
<protein>
    <submittedName>
        <fullName evidence="7">G-protein coupled receptors family 1 profile domain-containing protein</fullName>
    </submittedName>
</protein>
<evidence type="ECO:0000256" key="1">
    <source>
        <dbReference type="ARBA" id="ARBA00004370"/>
    </source>
</evidence>
<dbReference type="InterPro" id="IPR000276">
    <property type="entry name" value="GPCR_Rhodpsn"/>
</dbReference>
<dbReference type="GO" id="GO:0016020">
    <property type="term" value="C:membrane"/>
    <property type="evidence" value="ECO:0007669"/>
    <property type="project" value="UniProtKB-SubCell"/>
</dbReference>
<keyword evidence="2 5" id="KW-0812">Transmembrane</keyword>
<evidence type="ECO:0000256" key="2">
    <source>
        <dbReference type="ARBA" id="ARBA00022692"/>
    </source>
</evidence>
<dbReference type="GO" id="GO:0004930">
    <property type="term" value="F:G protein-coupled receptor activity"/>
    <property type="evidence" value="ECO:0007669"/>
    <property type="project" value="InterPro"/>
</dbReference>
<keyword evidence="6" id="KW-1185">Reference proteome</keyword>
<dbReference type="PANTHER" id="PTHR23360:SF5">
    <property type="entry name" value="G-PROTEIN COUPLED RECEPTORS FAMILY 1 PROFILE DOMAIN-CONTAINING PROTEIN"/>
    <property type="match status" value="1"/>
</dbReference>
<dbReference type="Proteomes" id="UP000887572">
    <property type="component" value="Unplaced"/>
</dbReference>
<evidence type="ECO:0000313" key="7">
    <source>
        <dbReference type="WBParaSite" id="Gr19_v10_g1703.t1"/>
    </source>
</evidence>